<evidence type="ECO:0000256" key="1">
    <source>
        <dbReference type="SAM" id="MobiDB-lite"/>
    </source>
</evidence>
<name>A0ABR2ZK29_9AGAR</name>
<feature type="compositionally biased region" description="Polar residues" evidence="1">
    <location>
        <begin position="286"/>
        <end position="295"/>
    </location>
</feature>
<dbReference type="Proteomes" id="UP001437256">
    <property type="component" value="Unassembled WGS sequence"/>
</dbReference>
<gene>
    <name evidence="3" type="ORF">AAF712_011564</name>
</gene>
<feature type="compositionally biased region" description="Basic and acidic residues" evidence="1">
    <location>
        <begin position="67"/>
        <end position="86"/>
    </location>
</feature>
<reference evidence="3 4" key="1">
    <citation type="submission" date="2024-05" db="EMBL/GenBank/DDBJ databases">
        <title>A draft genome resource for the thread blight pathogen Marasmius tenuissimus strain MS-2.</title>
        <authorList>
            <person name="Yulfo-Soto G.E."/>
            <person name="Baruah I.K."/>
            <person name="Amoako-Attah I."/>
            <person name="Bukari Y."/>
            <person name="Meinhardt L.W."/>
            <person name="Bailey B.A."/>
            <person name="Cohen S.P."/>
        </authorList>
    </citation>
    <scope>NUCLEOTIDE SEQUENCE [LARGE SCALE GENOMIC DNA]</scope>
    <source>
        <strain evidence="3 4">MS-2</strain>
    </source>
</reference>
<evidence type="ECO:0000259" key="2">
    <source>
        <dbReference type="Pfam" id="PF20231"/>
    </source>
</evidence>
<feature type="compositionally biased region" description="Acidic residues" evidence="1">
    <location>
        <begin position="1005"/>
        <end position="1017"/>
    </location>
</feature>
<proteinExistence type="predicted"/>
<organism evidence="3 4">
    <name type="scientific">Marasmius tenuissimus</name>
    <dbReference type="NCBI Taxonomy" id="585030"/>
    <lineage>
        <taxon>Eukaryota</taxon>
        <taxon>Fungi</taxon>
        <taxon>Dikarya</taxon>
        <taxon>Basidiomycota</taxon>
        <taxon>Agaricomycotina</taxon>
        <taxon>Agaricomycetes</taxon>
        <taxon>Agaricomycetidae</taxon>
        <taxon>Agaricales</taxon>
        <taxon>Marasmiineae</taxon>
        <taxon>Marasmiaceae</taxon>
        <taxon>Marasmius</taxon>
    </lineage>
</organism>
<feature type="compositionally biased region" description="Polar residues" evidence="1">
    <location>
        <begin position="1021"/>
        <end position="1037"/>
    </location>
</feature>
<keyword evidence="4" id="KW-1185">Reference proteome</keyword>
<feature type="compositionally biased region" description="Acidic residues" evidence="1">
    <location>
        <begin position="964"/>
        <end position="987"/>
    </location>
</feature>
<protein>
    <recommendedName>
        <fullName evidence="2">DUF6589 domain-containing protein</fullName>
    </recommendedName>
</protein>
<feature type="region of interest" description="Disordered" evidence="1">
    <location>
        <begin position="1"/>
        <end position="86"/>
    </location>
</feature>
<feature type="compositionally biased region" description="Low complexity" evidence="1">
    <location>
        <begin position="50"/>
        <end position="63"/>
    </location>
</feature>
<comment type="caution">
    <text evidence="3">The sequence shown here is derived from an EMBL/GenBank/DDBJ whole genome shotgun (WGS) entry which is preliminary data.</text>
</comment>
<sequence length="1037" mass="116415">MDNIGGIFPPQTPEQTRKHPFQLPTSASLFGGSPISDTNSGEDLASPITLLNPSSSPVSPLLSITQHPERLIRPRKTKEQRDHEQHEQECRAVDKILHAISDCGLSAGTFFYLFLSGSKNDLRTPFHKKWASRFLQGQDKYNFVDVLKKAYNHRNAYPSRHSRHKSERTSSFSLSGDPSNIRYARIGISSFSAQLCAKRATRDVDILTKEEEVPVEGGARTRMPYSEVSWEDIESFSPARSVETFRRRAPFISNFIESIVENNLKDDLLEDKNQLRELAQDKQTEADNQSAALNTRQRKNRPTAMIILSSINPLIVARNKQATGYLSMPLGIHEFASQTHTDIKRFTCRLGLSVGDSTVRKALVTMTEHDLDKWRQMNIDAAAEGELGSVEIIDNTQRQIEAREAGLFRQNEMKTGTACTSVKIHNSPPGAWNLPDHLGRVAENKRADLTTSDLFMTIDWAHHLEVSALHAVLTLLNFIPSLSQLHKAALTHRFRSPPVALHRMPDNVQTEIQPLGTNAEKEVETQGLKRCILDFDQQSGLDAVDDEKVLQWVGGDGATFATFLRLQKYLAPTSLSNRDTLRNKIGTPEAWHAKHTALIAIAQNHFGPATSMDPSSLSKLYASINFKRPADPKKCDHYPTVDGMTLVWIGQILDCWRILLDVNDLEAHFDTLSEADQLPSLDALVLKGRILVQRYASIRAYEHALSSDLHKKSDPALKVPTGTPWTSPNVSDNESPVFDGDRSLANGILFKMQFGSWLALDFAIHDGDVGIVMEQLKVWTFMFAGSTHQQYSQFLLELHCLLEFESSPPLCTAILNNYLVKFGLRAKERDLMQEDHNKKLEAMVTKAGGNFDDPYYRKVISPNPELRVLLKDINDYELHYFRPMRDYGHTAIELVGAGYRACETDRKLDSYLTKSSARSKFIIAIENEKLKGKVGSIDSTTNNDKTMMDTDHQFNTSTYNSSGEESESSDTSVESEVEVESEDESDGELDRVGDNRNDMFGGFDESSDGDMNDEEEDLNHHGTNTNDNESYWSGSDS</sequence>
<dbReference type="EMBL" id="JBBXMP010000130">
    <property type="protein sequence ID" value="KAL0061595.1"/>
    <property type="molecule type" value="Genomic_DNA"/>
</dbReference>
<feature type="compositionally biased region" description="Basic and acidic residues" evidence="1">
    <location>
        <begin position="988"/>
        <end position="997"/>
    </location>
</feature>
<feature type="domain" description="DUF6589" evidence="2">
    <location>
        <begin position="444"/>
        <end position="863"/>
    </location>
</feature>
<evidence type="ECO:0000313" key="4">
    <source>
        <dbReference type="Proteomes" id="UP001437256"/>
    </source>
</evidence>
<feature type="region of interest" description="Disordered" evidence="1">
    <location>
        <begin position="279"/>
        <end position="298"/>
    </location>
</feature>
<dbReference type="Pfam" id="PF20231">
    <property type="entry name" value="DUF6589"/>
    <property type="match status" value="1"/>
</dbReference>
<evidence type="ECO:0000313" key="3">
    <source>
        <dbReference type="EMBL" id="KAL0061595.1"/>
    </source>
</evidence>
<feature type="region of interest" description="Disordered" evidence="1">
    <location>
        <begin position="934"/>
        <end position="1037"/>
    </location>
</feature>
<dbReference type="InterPro" id="IPR046496">
    <property type="entry name" value="DUF6589"/>
</dbReference>
<accession>A0ABR2ZK29</accession>